<evidence type="ECO:0000313" key="2">
    <source>
        <dbReference type="Proteomes" id="UP001235720"/>
    </source>
</evidence>
<keyword evidence="2" id="KW-1185">Reference proteome</keyword>
<sequence>MQSEILEVQAFANSALRSVDAEIGGDSSIPAMTTPTVVFTPAAAEYVVAGSTICLIC</sequence>
<dbReference type="Proteomes" id="UP001235720">
    <property type="component" value="Unassembled WGS sequence"/>
</dbReference>
<accession>A0ABT7TDM8</accession>
<dbReference type="RefSeq" id="WP_289469390.1">
    <property type="nucleotide sequence ID" value="NZ_JAUCMM010000002.1"/>
</dbReference>
<reference evidence="1 2" key="1">
    <citation type="submission" date="2023-06" db="EMBL/GenBank/DDBJ databases">
        <authorList>
            <person name="Feng G."/>
            <person name="Li J."/>
            <person name="Zhu H."/>
        </authorList>
    </citation>
    <scope>NUCLEOTIDE SEQUENCE [LARGE SCALE GENOMIC DNA]</scope>
    <source>
        <strain evidence="1 2">RHCJP20</strain>
    </source>
</reference>
<dbReference type="EMBL" id="JAUCMM010000002">
    <property type="protein sequence ID" value="MDM7887675.1"/>
    <property type="molecule type" value="Genomic_DNA"/>
</dbReference>
<proteinExistence type="predicted"/>
<evidence type="ECO:0000313" key="1">
    <source>
        <dbReference type="EMBL" id="MDM7887675.1"/>
    </source>
</evidence>
<organism evidence="1 2">
    <name type="scientific">Curtobacterium subtropicum</name>
    <dbReference type="NCBI Taxonomy" id="3055138"/>
    <lineage>
        <taxon>Bacteria</taxon>
        <taxon>Bacillati</taxon>
        <taxon>Actinomycetota</taxon>
        <taxon>Actinomycetes</taxon>
        <taxon>Micrococcales</taxon>
        <taxon>Microbacteriaceae</taxon>
        <taxon>Curtobacterium</taxon>
    </lineage>
</organism>
<dbReference type="NCBIfam" id="NF033752">
    <property type="entry name" value="linaridin_CypA"/>
    <property type="match status" value="1"/>
</dbReference>
<protein>
    <submittedName>
        <fullName evidence="1">Cypemycin family RiPP</fullName>
    </submittedName>
</protein>
<gene>
    <name evidence="1" type="ORF">QUG98_04325</name>
</gene>
<name>A0ABT7TDM8_9MICO</name>
<comment type="caution">
    <text evidence="1">The sequence shown here is derived from an EMBL/GenBank/DDBJ whole genome shotgun (WGS) entry which is preliminary data.</text>
</comment>